<accession>A0A9P8CL48</accession>
<evidence type="ECO:0000313" key="1">
    <source>
        <dbReference type="EMBL" id="KAG9251023.1"/>
    </source>
</evidence>
<keyword evidence="2" id="KW-1185">Reference proteome</keyword>
<dbReference type="RefSeq" id="XP_046114947.1">
    <property type="nucleotide sequence ID" value="XM_046259102.1"/>
</dbReference>
<sequence>MPAPIAPIAIQVRFMESSGSDFESESNAPTSEINFSAEEAVEDDPFIPSDSEIRRIFNSGRITWSKLAATADQFGDDLWPLDLMRLYVSLDNVPSLPARLPRK</sequence>
<comment type="caution">
    <text evidence="1">The sequence shown here is derived from an EMBL/GenBank/DDBJ whole genome shotgun (WGS) entry which is preliminary data.</text>
</comment>
<organism evidence="1 2">
    <name type="scientific">Emericellopsis atlantica</name>
    <dbReference type="NCBI Taxonomy" id="2614577"/>
    <lineage>
        <taxon>Eukaryota</taxon>
        <taxon>Fungi</taxon>
        <taxon>Dikarya</taxon>
        <taxon>Ascomycota</taxon>
        <taxon>Pezizomycotina</taxon>
        <taxon>Sordariomycetes</taxon>
        <taxon>Hypocreomycetidae</taxon>
        <taxon>Hypocreales</taxon>
        <taxon>Bionectriaceae</taxon>
        <taxon>Emericellopsis</taxon>
    </lineage>
</organism>
<dbReference type="AlphaFoldDB" id="A0A9P8CL48"/>
<proteinExistence type="predicted"/>
<protein>
    <submittedName>
        <fullName evidence="1">Uncharacterized protein</fullName>
    </submittedName>
</protein>
<name>A0A9P8CL48_9HYPO</name>
<dbReference type="EMBL" id="MU251271">
    <property type="protein sequence ID" value="KAG9251023.1"/>
    <property type="molecule type" value="Genomic_DNA"/>
</dbReference>
<evidence type="ECO:0000313" key="2">
    <source>
        <dbReference type="Proteomes" id="UP000887229"/>
    </source>
</evidence>
<dbReference type="OrthoDB" id="3549294at2759"/>
<reference evidence="1" key="1">
    <citation type="journal article" date="2021" name="IMA Fungus">
        <title>Genomic characterization of three marine fungi, including Emericellopsis atlantica sp. nov. with signatures of a generalist lifestyle and marine biomass degradation.</title>
        <authorList>
            <person name="Hagestad O.C."/>
            <person name="Hou L."/>
            <person name="Andersen J.H."/>
            <person name="Hansen E.H."/>
            <person name="Altermark B."/>
            <person name="Li C."/>
            <person name="Kuhnert E."/>
            <person name="Cox R.J."/>
            <person name="Crous P.W."/>
            <person name="Spatafora J.W."/>
            <person name="Lail K."/>
            <person name="Amirebrahimi M."/>
            <person name="Lipzen A."/>
            <person name="Pangilinan J."/>
            <person name="Andreopoulos W."/>
            <person name="Hayes R.D."/>
            <person name="Ng V."/>
            <person name="Grigoriev I.V."/>
            <person name="Jackson S.A."/>
            <person name="Sutton T.D.S."/>
            <person name="Dobson A.D.W."/>
            <person name="Rama T."/>
        </authorList>
    </citation>
    <scope>NUCLEOTIDE SEQUENCE</scope>
    <source>
        <strain evidence="1">TS7</strain>
    </source>
</reference>
<gene>
    <name evidence="1" type="ORF">F5Z01DRAFT_329072</name>
</gene>
<dbReference type="Proteomes" id="UP000887229">
    <property type="component" value="Unassembled WGS sequence"/>
</dbReference>
<dbReference type="GeneID" id="70290005"/>